<name>G0SHE1_CHATD</name>
<dbReference type="eggNOG" id="ENOG502RUP5">
    <property type="taxonomic scope" value="Eukaryota"/>
</dbReference>
<dbReference type="InterPro" id="IPR001853">
    <property type="entry name" value="DSBA-like_thioredoxin_dom"/>
</dbReference>
<evidence type="ECO:0000256" key="6">
    <source>
        <dbReference type="ARBA" id="ARBA00083519"/>
    </source>
</evidence>
<dbReference type="GO" id="GO:0006749">
    <property type="term" value="P:glutathione metabolic process"/>
    <property type="evidence" value="ECO:0007669"/>
    <property type="project" value="TreeGrafter"/>
</dbReference>
<keyword evidence="3" id="KW-0808">Transferase</keyword>
<evidence type="ECO:0000256" key="4">
    <source>
        <dbReference type="ARBA" id="ARBA00047960"/>
    </source>
</evidence>
<dbReference type="PANTHER" id="PTHR42943">
    <property type="entry name" value="GLUTATHIONE S-TRANSFERASE KAPPA"/>
    <property type="match status" value="1"/>
</dbReference>
<dbReference type="HOGENOM" id="CLU_069253_1_0_1"/>
<keyword evidence="9" id="KW-1185">Reference proteome</keyword>
<accession>G0SHE1</accession>
<evidence type="ECO:0000256" key="2">
    <source>
        <dbReference type="ARBA" id="ARBA00012452"/>
    </source>
</evidence>
<dbReference type="Proteomes" id="UP000008066">
    <property type="component" value="Unassembled WGS sequence"/>
</dbReference>
<dbReference type="GO" id="GO:0004602">
    <property type="term" value="F:glutathione peroxidase activity"/>
    <property type="evidence" value="ECO:0007669"/>
    <property type="project" value="TreeGrafter"/>
</dbReference>
<protein>
    <recommendedName>
        <fullName evidence="5">Glutathione S-transferase kappa 1</fullName>
        <ecNumber evidence="2">2.5.1.18</ecNumber>
    </recommendedName>
    <alternativeName>
        <fullName evidence="6">GST class-kappa</fullName>
    </alternativeName>
</protein>
<dbReference type="InterPro" id="IPR036249">
    <property type="entry name" value="Thioredoxin-like_sf"/>
</dbReference>
<dbReference type="PANTHER" id="PTHR42943:SF13">
    <property type="entry name" value="GLUTATHIONE S-TRANSFERASE KAPPA-RELATED"/>
    <property type="match status" value="1"/>
</dbReference>
<gene>
    <name evidence="8" type="ORF">CTHT_0069700</name>
</gene>
<feature type="domain" description="DSBA-like thioredoxin" evidence="7">
    <location>
        <begin position="5"/>
        <end position="139"/>
    </location>
</feature>
<dbReference type="GeneID" id="18261008"/>
<sequence length="246" mass="27683">MGGKIECYLDLASLYSYLAFLDLRRNKPLLDAHKVEVEFHPVLLGGINAGSGNRPPWTLPAKAKYGVYDARRSIGRHPGLQINFPDDLFSLARTQPALRALHYIKRHYPSTTYLTAFHYLFYLFWSPPKNADLTTAQNVAAALASVPRDFDGKPPSASSPKLFTEQEVKEIMQAAGSEEYKNILKKTTQEALEKGAFGNPWLWVTNEKGESEPFFGSDRFHFVYQFLGLPYRDVTLLPPGGEKAKI</sequence>
<dbReference type="EMBL" id="GL988047">
    <property type="protein sequence ID" value="EGS17630.1"/>
    <property type="molecule type" value="Genomic_DNA"/>
</dbReference>
<dbReference type="SUPFAM" id="SSF52833">
    <property type="entry name" value="Thioredoxin-like"/>
    <property type="match status" value="1"/>
</dbReference>
<dbReference type="OrthoDB" id="4664297at2759"/>
<comment type="similarity">
    <text evidence="1">Belongs to the GST superfamily. Kappa family.</text>
</comment>
<dbReference type="GO" id="GO:0005777">
    <property type="term" value="C:peroxisome"/>
    <property type="evidence" value="ECO:0007669"/>
    <property type="project" value="TreeGrafter"/>
</dbReference>
<dbReference type="KEGG" id="cthr:CTHT_0069700"/>
<reference evidence="8 9" key="1">
    <citation type="journal article" date="2011" name="Cell">
        <title>Insight into structure and assembly of the nuclear pore complex by utilizing the genome of a eukaryotic thermophile.</title>
        <authorList>
            <person name="Amlacher S."/>
            <person name="Sarges P."/>
            <person name="Flemming D."/>
            <person name="van Noort V."/>
            <person name="Kunze R."/>
            <person name="Devos D.P."/>
            <person name="Arumugam M."/>
            <person name="Bork P."/>
            <person name="Hurt E."/>
        </authorList>
    </citation>
    <scope>NUCLEOTIDE SEQUENCE [LARGE SCALE GENOMIC DNA]</scope>
    <source>
        <strain evidence="9">DSM 1495 / CBS 144.50 / IMI 039719</strain>
    </source>
</reference>
<evidence type="ECO:0000256" key="5">
    <source>
        <dbReference type="ARBA" id="ARBA00073833"/>
    </source>
</evidence>
<evidence type="ECO:0000259" key="7">
    <source>
        <dbReference type="Pfam" id="PF01323"/>
    </source>
</evidence>
<evidence type="ECO:0000313" key="8">
    <source>
        <dbReference type="EMBL" id="EGS17630.1"/>
    </source>
</evidence>
<dbReference type="Pfam" id="PF01323">
    <property type="entry name" value="DSBA"/>
    <property type="match status" value="1"/>
</dbReference>
<dbReference type="Gene3D" id="3.40.30.10">
    <property type="entry name" value="Glutaredoxin"/>
    <property type="match status" value="1"/>
</dbReference>
<comment type="catalytic activity">
    <reaction evidence="4">
        <text>RX + glutathione = an S-substituted glutathione + a halide anion + H(+)</text>
        <dbReference type="Rhea" id="RHEA:16437"/>
        <dbReference type="ChEBI" id="CHEBI:15378"/>
        <dbReference type="ChEBI" id="CHEBI:16042"/>
        <dbReference type="ChEBI" id="CHEBI:17792"/>
        <dbReference type="ChEBI" id="CHEBI:57925"/>
        <dbReference type="ChEBI" id="CHEBI:90779"/>
        <dbReference type="EC" id="2.5.1.18"/>
    </reaction>
</comment>
<evidence type="ECO:0000313" key="9">
    <source>
        <dbReference type="Proteomes" id="UP000008066"/>
    </source>
</evidence>
<organism evidence="9">
    <name type="scientific">Chaetomium thermophilum (strain DSM 1495 / CBS 144.50 / IMI 039719)</name>
    <name type="common">Thermochaetoides thermophila</name>
    <dbReference type="NCBI Taxonomy" id="759272"/>
    <lineage>
        <taxon>Eukaryota</taxon>
        <taxon>Fungi</taxon>
        <taxon>Dikarya</taxon>
        <taxon>Ascomycota</taxon>
        <taxon>Pezizomycotina</taxon>
        <taxon>Sordariomycetes</taxon>
        <taxon>Sordariomycetidae</taxon>
        <taxon>Sordariales</taxon>
        <taxon>Chaetomiaceae</taxon>
        <taxon>Thermochaetoides</taxon>
    </lineage>
</organism>
<dbReference type="AlphaFoldDB" id="G0SHE1"/>
<dbReference type="EC" id="2.5.1.18" evidence="2"/>
<dbReference type="OMA" id="PFWGFDR"/>
<proteinExistence type="inferred from homology"/>
<dbReference type="FunFam" id="3.40.30.10:FF:000096">
    <property type="entry name" value="Glutathione S-transferase kappa"/>
    <property type="match status" value="1"/>
</dbReference>
<dbReference type="GO" id="GO:0005739">
    <property type="term" value="C:mitochondrion"/>
    <property type="evidence" value="ECO:0007669"/>
    <property type="project" value="TreeGrafter"/>
</dbReference>
<dbReference type="RefSeq" id="XP_006697248.1">
    <property type="nucleotide sequence ID" value="XM_006697185.1"/>
</dbReference>
<dbReference type="GO" id="GO:0004364">
    <property type="term" value="F:glutathione transferase activity"/>
    <property type="evidence" value="ECO:0007669"/>
    <property type="project" value="UniProtKB-EC"/>
</dbReference>
<evidence type="ECO:0000256" key="1">
    <source>
        <dbReference type="ARBA" id="ARBA00006494"/>
    </source>
</evidence>
<evidence type="ECO:0000256" key="3">
    <source>
        <dbReference type="ARBA" id="ARBA00022679"/>
    </source>
</evidence>
<dbReference type="InterPro" id="IPR051924">
    <property type="entry name" value="GST_Kappa/NadH"/>
</dbReference>